<evidence type="ECO:0000256" key="1">
    <source>
        <dbReference type="SAM" id="MobiDB-lite"/>
    </source>
</evidence>
<proteinExistence type="predicted"/>
<dbReference type="CDD" id="cd00156">
    <property type="entry name" value="REC"/>
    <property type="match status" value="1"/>
</dbReference>
<evidence type="ECO:0000259" key="2">
    <source>
        <dbReference type="Pfam" id="PF01326"/>
    </source>
</evidence>
<dbReference type="HOGENOM" id="CLU_012339_0_0_12"/>
<dbReference type="RefSeq" id="WP_024269161.1">
    <property type="nucleotide sequence ID" value="NC_023035.1"/>
</dbReference>
<dbReference type="KEGG" id="slr:L21SP2_2918"/>
<dbReference type="STRING" id="1307761.L21SP2_2918"/>
<dbReference type="Proteomes" id="UP000018680">
    <property type="component" value="Chromosome"/>
</dbReference>
<organism evidence="3 4">
    <name type="scientific">Salinispira pacifica</name>
    <dbReference type="NCBI Taxonomy" id="1307761"/>
    <lineage>
        <taxon>Bacteria</taxon>
        <taxon>Pseudomonadati</taxon>
        <taxon>Spirochaetota</taxon>
        <taxon>Spirochaetia</taxon>
        <taxon>Spirochaetales</taxon>
        <taxon>Spirochaetaceae</taxon>
        <taxon>Salinispira</taxon>
    </lineage>
</organism>
<keyword evidence="3" id="KW-0418">Kinase</keyword>
<evidence type="ECO:0000313" key="3">
    <source>
        <dbReference type="EMBL" id="AHC16264.1"/>
    </source>
</evidence>
<dbReference type="SUPFAM" id="SSF52172">
    <property type="entry name" value="CheY-like"/>
    <property type="match status" value="1"/>
</dbReference>
<dbReference type="InterPro" id="IPR013815">
    <property type="entry name" value="ATP_grasp_subdomain_1"/>
</dbReference>
<dbReference type="OrthoDB" id="9812167at2"/>
<dbReference type="GO" id="GO:0005524">
    <property type="term" value="F:ATP binding"/>
    <property type="evidence" value="ECO:0007669"/>
    <property type="project" value="InterPro"/>
</dbReference>
<protein>
    <submittedName>
        <fullName evidence="3">Phosphoenolpyruvate synthase / Pyruvate phosphate dikinase</fullName>
    </submittedName>
</protein>
<dbReference type="Gene3D" id="3.30.1490.20">
    <property type="entry name" value="ATP-grasp fold, A domain"/>
    <property type="match status" value="1"/>
</dbReference>
<dbReference type="Gene3D" id="3.40.50.2300">
    <property type="match status" value="1"/>
</dbReference>
<evidence type="ECO:0000313" key="4">
    <source>
        <dbReference type="Proteomes" id="UP000018680"/>
    </source>
</evidence>
<reference evidence="3 4" key="1">
    <citation type="journal article" date="2015" name="Stand. Genomic Sci.">
        <title>Complete genome sequence and description of Salinispira pacifica gen. nov., sp. nov., a novel spirochaete isolated form a hypersaline microbial mat.</title>
        <authorList>
            <person name="Ben Hania W."/>
            <person name="Joseph M."/>
            <person name="Schumann P."/>
            <person name="Bunk B."/>
            <person name="Fiebig A."/>
            <person name="Sproer C."/>
            <person name="Klenk H.P."/>
            <person name="Fardeau M.L."/>
            <person name="Spring S."/>
        </authorList>
    </citation>
    <scope>NUCLEOTIDE SEQUENCE [LARGE SCALE GENOMIC DNA]</scope>
    <source>
        <strain evidence="3 4">L21-RPul-D2</strain>
    </source>
</reference>
<keyword evidence="3" id="KW-0670">Pyruvate</keyword>
<dbReference type="AlphaFoldDB" id="V5WL32"/>
<dbReference type="PATRIC" id="fig|1307761.3.peg.2908"/>
<feature type="region of interest" description="Disordered" evidence="1">
    <location>
        <begin position="810"/>
        <end position="835"/>
    </location>
</feature>
<name>V5WL32_9SPIO</name>
<dbReference type="EMBL" id="CP006939">
    <property type="protein sequence ID" value="AHC16264.1"/>
    <property type="molecule type" value="Genomic_DNA"/>
</dbReference>
<keyword evidence="4" id="KW-1185">Reference proteome</keyword>
<dbReference type="eggNOG" id="COG0574">
    <property type="taxonomic scope" value="Bacteria"/>
</dbReference>
<keyword evidence="3" id="KW-0808">Transferase</keyword>
<dbReference type="InterPro" id="IPR011006">
    <property type="entry name" value="CheY-like_superfamily"/>
</dbReference>
<gene>
    <name evidence="3" type="ORF">L21SP2_2918</name>
</gene>
<feature type="domain" description="Pyruvate phosphate dikinase AMP/ATP-binding" evidence="2">
    <location>
        <begin position="456"/>
        <end position="802"/>
    </location>
</feature>
<sequence>MKFKDLSFYYRKFKFGEDNFHNLMRFRIRRILLVSTFYDAYIFEHDSLLSDQLVGEYHQLNLTSIPRMISVPGADDALRLLEKENFDIVITTMRSGETSCFELAERIRELYPNMPVVLLLTNKTEIPLIKDLITRPAPAPGSIVSSSGEEWKTWSGVFDEIFLWTGGPRVFLSIIKSVEDYYNVRNDIRQGLVRVLLFVDDSIEYSSIFLPMLYTELMEQIQALIAHEQNNHKKYLRMRTRPKILIARTYEEAMSIYRTFKKSMLGVISDVEFPVHGTTDEEAGFNLADEIRREDQYMPVLLQSMKGQWKTEAHRRDIPFICKKDPGIREELRHFLRFNLGFGDFIFRTEEETEIQRASNLKDFSRIIRDIPDESILYHARRNHFSTWLMAHGEFETGRKMRGKHASAFTSVEDIRSFLINSFISIRKNQNLGNIVDFSEEILDEPDVVVRIGKGSLGGKGRGLAFMNALLSTMDLASMYSNMEITVPRTLIIATDVFDDFLDLNGLSRTRLSGRSDEEIRMIFSTSRLPGEIEVQMETFLKHSVRPLAVRSSSLLEDSQAQPFSGVYETYMIPNASKSLSPRLDQLTLAIKLVYASVFLRQAVQYIENLHFNAEEEKMAIIIQEVAGERHGDYYYPQISGVGQSWNYYPVGPMKTDDKLCSLALGMGHEVAGGNRSFRFCPDWPAVPYHPLEDAVKYSQTKFYALKMDCDRETIMEGETRSLVKLSLRDAVKHRTLKHIAAVFDSTNNSLTDDLSHPGPKVVNFRGIIEYAAIPLAELLKDLMELLKKALGGHVEIEFAVVLPPGNRLGGDDASIPRPSRPAEQNLPESVQESFGAGPPRNIPRFYLLQVRPLNVQAGDGLPSDVPADRNRIVFYSNESLGNGRLPGIHDILVVDPSMWDQLKTEEIRGEISAFNEQMKAEDREYILIGPGRWGSRDKYLGVPVQWPEISKARILVELAVENYDIDPSQGSHFLHNLIAMNVGYAHISLKGPGFFRLDTLQNTPGVREMKSLLPEKSGYLRHFRSDNELGAALAGRSSESMVYLPHSGDS</sequence>
<dbReference type="InterPro" id="IPR002192">
    <property type="entry name" value="PPDK_AMP/ATP-bd"/>
</dbReference>
<dbReference type="Pfam" id="PF01326">
    <property type="entry name" value="PPDK_N"/>
    <property type="match status" value="1"/>
</dbReference>
<dbReference type="SUPFAM" id="SSF56059">
    <property type="entry name" value="Glutathione synthetase ATP-binding domain-like"/>
    <property type="match status" value="1"/>
</dbReference>
<accession>V5WL32</accession>
<dbReference type="GO" id="GO:0016301">
    <property type="term" value="F:kinase activity"/>
    <property type="evidence" value="ECO:0007669"/>
    <property type="project" value="UniProtKB-KW"/>
</dbReference>